<keyword evidence="1" id="KW-0547">Nucleotide-binding</keyword>
<proteinExistence type="predicted"/>
<evidence type="ECO:0000313" key="5">
    <source>
        <dbReference type="EMBL" id="ADM94953.1"/>
    </source>
</evidence>
<dbReference type="InterPro" id="IPR020536">
    <property type="entry name" value="ThiI_AANH"/>
</dbReference>
<reference evidence="5" key="1">
    <citation type="submission" date="2009-11" db="EMBL/GenBank/DDBJ databases">
        <title>Microbial diversity profiles of fluids from low-temperature petroleum reservoirs with and without exogenous water perturbation.</title>
        <authorList>
            <person name="Pham V.D."/>
            <person name="Hnatow L.L."/>
            <person name="Zhang S."/>
            <person name="Fallon R.D."/>
            <person name="DeLong E.F."/>
            <person name="Keeler S.J."/>
        </authorList>
    </citation>
    <scope>NUCLEOTIDE SEQUENCE</scope>
</reference>
<dbReference type="GO" id="GO:0008168">
    <property type="term" value="F:methyltransferase activity"/>
    <property type="evidence" value="ECO:0007669"/>
    <property type="project" value="UniProtKB-KW"/>
</dbReference>
<feature type="domain" description="Thil AANH" evidence="3">
    <location>
        <begin position="6"/>
        <end position="165"/>
    </location>
</feature>
<evidence type="ECO:0000256" key="2">
    <source>
        <dbReference type="ARBA" id="ARBA00022840"/>
    </source>
</evidence>
<dbReference type="AlphaFoldDB" id="G3BMK5"/>
<protein>
    <submittedName>
        <fullName evidence="5">Predicted tRNA methyltransferase</fullName>
    </submittedName>
</protein>
<dbReference type="SUPFAM" id="SSF52402">
    <property type="entry name" value="Adenine nucleotide alpha hydrolases-like"/>
    <property type="match status" value="1"/>
</dbReference>
<dbReference type="EMBL" id="GU180080">
    <property type="protein sequence ID" value="ADM94953.1"/>
    <property type="molecule type" value="Genomic_DNA"/>
</dbReference>
<dbReference type="PANTHER" id="PTHR11933:SF6">
    <property type="entry name" value="THIL AANH DOMAIN-CONTAINING PROTEIN"/>
    <property type="match status" value="1"/>
</dbReference>
<evidence type="ECO:0000259" key="3">
    <source>
        <dbReference type="Pfam" id="PF02568"/>
    </source>
</evidence>
<dbReference type="Gene3D" id="3.40.50.620">
    <property type="entry name" value="HUPs"/>
    <property type="match status" value="1"/>
</dbReference>
<dbReference type="Pfam" id="PF02568">
    <property type="entry name" value="ThiI"/>
    <property type="match status" value="1"/>
</dbReference>
<keyword evidence="5" id="KW-0808">Transferase</keyword>
<sequence length="338" mass="38626">MEVNKRKAIALYSGGLDSILAIKIILDQDIEVIGVYFKTPFTKDEPDLYGKKYLNIPILIENISNDFLKILFNPKHGFGKNINPCIDCRILMFQKAGELMAREKASFIISGEVLGQRPMTQNKKSLLMISEESGYGKYIVRPLSALLLPETEVEKQNIVDRSKMMDIEGRSRKRQIAIATQWGIKDYPTPAGGCKLTEPGFARRMRDLLDKGKLVENDIELLKVGRHFNIQKYAKLIVGRNERENRMILTLARSQDYLLSSEKHKGPISLLRFYVDSELKGDELEKILDVAGKITARYCDKEQDTDLVDINICRQNRIVKQLKQVSSLSQQLIDLYLI</sequence>
<organism evidence="5">
    <name type="scientific">uncultured Atribacterota bacterium</name>
    <dbReference type="NCBI Taxonomy" id="263865"/>
    <lineage>
        <taxon>Bacteria</taxon>
        <taxon>Pseudomonadati</taxon>
        <taxon>Atribacterota</taxon>
        <taxon>environmental samples</taxon>
    </lineage>
</organism>
<dbReference type="GO" id="GO:0004810">
    <property type="term" value="F:CCA tRNA nucleotidyltransferase activity"/>
    <property type="evidence" value="ECO:0007669"/>
    <property type="project" value="InterPro"/>
</dbReference>
<keyword evidence="2" id="KW-0067">ATP-binding</keyword>
<dbReference type="PANTHER" id="PTHR11933">
    <property type="entry name" value="TRNA 5-METHYLAMINOMETHYL-2-THIOURIDYLATE -METHYLTRANSFERASE"/>
    <property type="match status" value="1"/>
</dbReference>
<accession>G3BMK5</accession>
<keyword evidence="5" id="KW-0489">Methyltransferase</keyword>
<dbReference type="Pfam" id="PF18297">
    <property type="entry name" value="NFACT-R_2"/>
    <property type="match status" value="1"/>
</dbReference>
<name>G3BMK5_9BACT</name>
<evidence type="ECO:0000256" key="1">
    <source>
        <dbReference type="ARBA" id="ARBA00022741"/>
    </source>
</evidence>
<feature type="domain" description="NFACT protein RNA binding" evidence="4">
    <location>
        <begin position="225"/>
        <end position="335"/>
    </location>
</feature>
<dbReference type="GO" id="GO:0032259">
    <property type="term" value="P:methylation"/>
    <property type="evidence" value="ECO:0007669"/>
    <property type="project" value="UniProtKB-KW"/>
</dbReference>
<dbReference type="GO" id="GO:0005524">
    <property type="term" value="F:ATP binding"/>
    <property type="evidence" value="ECO:0007669"/>
    <property type="project" value="UniProtKB-KW"/>
</dbReference>
<dbReference type="InterPro" id="IPR014729">
    <property type="entry name" value="Rossmann-like_a/b/a_fold"/>
</dbReference>
<evidence type="ECO:0000259" key="4">
    <source>
        <dbReference type="Pfam" id="PF18297"/>
    </source>
</evidence>
<dbReference type="InterPro" id="IPR059101">
    <property type="entry name" value="NFACT-R_2"/>
</dbReference>